<dbReference type="Gene3D" id="2.130.10.10">
    <property type="entry name" value="YVTN repeat-like/Quinoprotein amine dehydrogenase"/>
    <property type="match status" value="2"/>
</dbReference>
<protein>
    <recommendedName>
        <fullName evidence="1">Pyrrolo-quinoline quinone repeat domain-containing protein</fullName>
    </recommendedName>
</protein>
<organism evidence="2 3">
    <name type="scientific">Actinoplanes derwentensis</name>
    <dbReference type="NCBI Taxonomy" id="113562"/>
    <lineage>
        <taxon>Bacteria</taxon>
        <taxon>Bacillati</taxon>
        <taxon>Actinomycetota</taxon>
        <taxon>Actinomycetes</taxon>
        <taxon>Micromonosporales</taxon>
        <taxon>Micromonosporaceae</taxon>
        <taxon>Actinoplanes</taxon>
    </lineage>
</organism>
<sequence>MWIVAVLMTLFLGGAQVPEEIRTLRPSVVADELVVSWMLDGNTFYSLHSRPAGGSMELQARTVPSSEPLWTRLFDADGTVPQLRMAGPYLALIYGSQTVLLDASTGKARWRDDDYSAAMAAGDEVLLWTPEGRAGLLDPVTAKIRWRQEVAAAPIGVTTTEQHVQVLYDDGTAVAYGRAGGEVVNTVAELPVREQDTDAYGGVIDDGLPTLVAAGDLAIVFGPGQIAALRLPTLERLWTAPVPRPVGVSRCGNRVCVLHAGGMTALDQSTGAPLWSGTDWTTWNGTLAGGPGGRIARVDPDTGRILADRGRGQLAGTMVIRAGSDRTAVFDQFSGALRAIVPYALLRCDGTGDQIACQGPGGSVMVWRIPKT</sequence>
<dbReference type="InterPro" id="IPR011047">
    <property type="entry name" value="Quinoprotein_ADH-like_sf"/>
</dbReference>
<dbReference type="STRING" id="113562.SAMN04489716_5194"/>
<feature type="domain" description="Pyrrolo-quinoline quinone repeat" evidence="1">
    <location>
        <begin position="98"/>
        <end position="275"/>
    </location>
</feature>
<dbReference type="InterPro" id="IPR002372">
    <property type="entry name" value="PQQ_rpt_dom"/>
</dbReference>
<keyword evidence="3" id="KW-1185">Reference proteome</keyword>
<dbReference type="SUPFAM" id="SSF50998">
    <property type="entry name" value="Quinoprotein alcohol dehydrogenase-like"/>
    <property type="match status" value="1"/>
</dbReference>
<evidence type="ECO:0000313" key="2">
    <source>
        <dbReference type="EMBL" id="SDT64938.1"/>
    </source>
</evidence>
<proteinExistence type="predicted"/>
<dbReference type="Pfam" id="PF13360">
    <property type="entry name" value="PQQ_2"/>
    <property type="match status" value="1"/>
</dbReference>
<evidence type="ECO:0000313" key="3">
    <source>
        <dbReference type="Proteomes" id="UP000198688"/>
    </source>
</evidence>
<evidence type="ECO:0000259" key="1">
    <source>
        <dbReference type="Pfam" id="PF13360"/>
    </source>
</evidence>
<dbReference type="AlphaFoldDB" id="A0A1H2C323"/>
<name>A0A1H2C323_9ACTN</name>
<dbReference type="Proteomes" id="UP000198688">
    <property type="component" value="Chromosome I"/>
</dbReference>
<reference evidence="2 3" key="1">
    <citation type="submission" date="2016-10" db="EMBL/GenBank/DDBJ databases">
        <authorList>
            <person name="de Groot N.N."/>
        </authorList>
    </citation>
    <scope>NUCLEOTIDE SEQUENCE [LARGE SCALE GENOMIC DNA]</scope>
    <source>
        <strain evidence="2 3">DSM 43941</strain>
    </source>
</reference>
<accession>A0A1H2C323</accession>
<dbReference type="InterPro" id="IPR015943">
    <property type="entry name" value="WD40/YVTN_repeat-like_dom_sf"/>
</dbReference>
<gene>
    <name evidence="2" type="ORF">SAMN04489716_5194</name>
</gene>
<dbReference type="EMBL" id="LT629758">
    <property type="protein sequence ID" value="SDT64938.1"/>
    <property type="molecule type" value="Genomic_DNA"/>
</dbReference>